<evidence type="ECO:0000313" key="1">
    <source>
        <dbReference type="EMBL" id="KAL0632625.1"/>
    </source>
</evidence>
<evidence type="ECO:0000313" key="2">
    <source>
        <dbReference type="Proteomes" id="UP001447188"/>
    </source>
</evidence>
<proteinExistence type="predicted"/>
<dbReference type="Proteomes" id="UP001447188">
    <property type="component" value="Unassembled WGS sequence"/>
</dbReference>
<name>A0ABR3G9K9_9PEZI</name>
<organism evidence="1 2">
    <name type="scientific">Discina gigas</name>
    <dbReference type="NCBI Taxonomy" id="1032678"/>
    <lineage>
        <taxon>Eukaryota</taxon>
        <taxon>Fungi</taxon>
        <taxon>Dikarya</taxon>
        <taxon>Ascomycota</taxon>
        <taxon>Pezizomycotina</taxon>
        <taxon>Pezizomycetes</taxon>
        <taxon>Pezizales</taxon>
        <taxon>Discinaceae</taxon>
        <taxon>Discina</taxon>
    </lineage>
</organism>
<keyword evidence="2" id="KW-1185">Reference proteome</keyword>
<protein>
    <submittedName>
        <fullName evidence="1">Uncharacterized protein</fullName>
    </submittedName>
</protein>
<accession>A0ABR3G9K9</accession>
<sequence length="168" mass="17609">MRLDNQPVLGLLRAIEEVSRSDTASEAGERLHPVAVAVAVAVDVRGRWVGRLLEVGQGRAAESLPVAEIDPGECVDSLTEAEAGADSRHSLAGQSYSIEKLEAAGPTGSTGIPEAVDWVQTEKAGEATRGTERVEGVDQRLGGFGHCCTTRRDFVLAGDPFVAPDSSS</sequence>
<gene>
    <name evidence="1" type="ORF">Q9L58_008473</name>
</gene>
<dbReference type="EMBL" id="JBBBZM010000159">
    <property type="protein sequence ID" value="KAL0632625.1"/>
    <property type="molecule type" value="Genomic_DNA"/>
</dbReference>
<reference evidence="1 2" key="1">
    <citation type="submission" date="2024-02" db="EMBL/GenBank/DDBJ databases">
        <title>Discinaceae phylogenomics.</title>
        <authorList>
            <person name="Dirks A.C."/>
            <person name="James T.Y."/>
        </authorList>
    </citation>
    <scope>NUCLEOTIDE SEQUENCE [LARGE SCALE GENOMIC DNA]</scope>
    <source>
        <strain evidence="1 2">ACD0624</strain>
    </source>
</reference>
<comment type="caution">
    <text evidence="1">The sequence shown here is derived from an EMBL/GenBank/DDBJ whole genome shotgun (WGS) entry which is preliminary data.</text>
</comment>